<proteinExistence type="predicted"/>
<keyword evidence="3" id="KW-1185">Reference proteome</keyword>
<name>A0A5J5BEH3_9ASTE</name>
<evidence type="ECO:0000256" key="1">
    <source>
        <dbReference type="SAM" id="MobiDB-lite"/>
    </source>
</evidence>
<evidence type="ECO:0000313" key="2">
    <source>
        <dbReference type="EMBL" id="KAA8541109.1"/>
    </source>
</evidence>
<dbReference type="EMBL" id="CM018036">
    <property type="protein sequence ID" value="KAA8541109.1"/>
    <property type="molecule type" value="Genomic_DNA"/>
</dbReference>
<reference evidence="2 3" key="1">
    <citation type="submission" date="2019-09" db="EMBL/GenBank/DDBJ databases">
        <title>A chromosome-level genome assembly of the Chinese tupelo Nyssa sinensis.</title>
        <authorList>
            <person name="Yang X."/>
            <person name="Kang M."/>
            <person name="Yang Y."/>
            <person name="Xiong H."/>
            <person name="Wang M."/>
            <person name="Zhang Z."/>
            <person name="Wang Z."/>
            <person name="Wu H."/>
            <person name="Ma T."/>
            <person name="Liu J."/>
            <person name="Xi Z."/>
        </authorList>
    </citation>
    <scope>NUCLEOTIDE SEQUENCE [LARGE SCALE GENOMIC DNA]</scope>
    <source>
        <strain evidence="2">J267</strain>
        <tissue evidence="2">Leaf</tissue>
    </source>
</reference>
<accession>A0A5J5BEH3</accession>
<feature type="compositionally biased region" description="Polar residues" evidence="1">
    <location>
        <begin position="1"/>
        <end position="18"/>
    </location>
</feature>
<feature type="region of interest" description="Disordered" evidence="1">
    <location>
        <begin position="1"/>
        <end position="36"/>
    </location>
</feature>
<feature type="compositionally biased region" description="Basic and acidic residues" evidence="1">
    <location>
        <begin position="20"/>
        <end position="34"/>
    </location>
</feature>
<evidence type="ECO:0000313" key="3">
    <source>
        <dbReference type="Proteomes" id="UP000325577"/>
    </source>
</evidence>
<dbReference type="OrthoDB" id="6436679at2759"/>
<organism evidence="2 3">
    <name type="scientific">Nyssa sinensis</name>
    <dbReference type="NCBI Taxonomy" id="561372"/>
    <lineage>
        <taxon>Eukaryota</taxon>
        <taxon>Viridiplantae</taxon>
        <taxon>Streptophyta</taxon>
        <taxon>Embryophyta</taxon>
        <taxon>Tracheophyta</taxon>
        <taxon>Spermatophyta</taxon>
        <taxon>Magnoliopsida</taxon>
        <taxon>eudicotyledons</taxon>
        <taxon>Gunneridae</taxon>
        <taxon>Pentapetalae</taxon>
        <taxon>asterids</taxon>
        <taxon>Cornales</taxon>
        <taxon>Nyssaceae</taxon>
        <taxon>Nyssa</taxon>
    </lineage>
</organism>
<dbReference type="AlphaFoldDB" id="A0A5J5BEH3"/>
<protein>
    <submittedName>
        <fullName evidence="2">Uncharacterized protein</fullName>
    </submittedName>
</protein>
<gene>
    <name evidence="2" type="ORF">F0562_025072</name>
</gene>
<dbReference type="Proteomes" id="UP000325577">
    <property type="component" value="Linkage Group LG13"/>
</dbReference>
<sequence>MMVSISSQGNQWLRSSGKATAKEQLEDYQKRPNEEATNAKVNSLEKNKNLDYAFVLNIPVDLYYLGQDAQNDYAKVLSGFRPLRKKKAAVGELTTSILAKKVATGNGSSLERTVTRENAQGSEALPFSIELSNSRVILDIDVVGTSTPSSRMRGKEIVTQEHWENVSARTLEENDLGPPTIEDTLKMAWELSWDKITKELAQALHIMVVLSEIRFESHNLEAQLQFQFMSFTEAANMIDELKKKLEGIKTELETAWSTTNHLKEQLEESSNIVSLQDSEIISLKNEVANMKK</sequence>